<feature type="domain" description="PA" evidence="2">
    <location>
        <begin position="119"/>
        <end position="193"/>
    </location>
</feature>
<dbReference type="Proteomes" id="UP001629113">
    <property type="component" value="Unassembled WGS sequence"/>
</dbReference>
<proteinExistence type="inferred from homology"/>
<feature type="domain" description="Transferrin receptor-like dimerisation" evidence="3">
    <location>
        <begin position="566"/>
        <end position="685"/>
    </location>
</feature>
<accession>A0ABR4PAK3</accession>
<dbReference type="InterPro" id="IPR007365">
    <property type="entry name" value="TFR-like_dimer_dom"/>
</dbReference>
<organism evidence="5 6">
    <name type="scientific">Phlyctema vagabunda</name>
    <dbReference type="NCBI Taxonomy" id="108571"/>
    <lineage>
        <taxon>Eukaryota</taxon>
        <taxon>Fungi</taxon>
        <taxon>Dikarya</taxon>
        <taxon>Ascomycota</taxon>
        <taxon>Pezizomycotina</taxon>
        <taxon>Leotiomycetes</taxon>
        <taxon>Helotiales</taxon>
        <taxon>Dermateaceae</taxon>
        <taxon>Phlyctema</taxon>
    </lineage>
</organism>
<dbReference type="CDD" id="cd02121">
    <property type="entry name" value="PA_GCPII_like"/>
    <property type="match status" value="1"/>
</dbReference>
<protein>
    <submittedName>
        <fullName evidence="5">Glutamate carboxypeptidase II</fullName>
    </submittedName>
</protein>
<dbReference type="Pfam" id="PF04389">
    <property type="entry name" value="Peptidase_M28"/>
    <property type="match status" value="1"/>
</dbReference>
<dbReference type="Pfam" id="PF02225">
    <property type="entry name" value="PA"/>
    <property type="match status" value="1"/>
</dbReference>
<gene>
    <name evidence="5" type="ORF">PVAG01_08854</name>
</gene>
<dbReference type="EMBL" id="JBFCZG010000007">
    <property type="protein sequence ID" value="KAL3420355.1"/>
    <property type="molecule type" value="Genomic_DNA"/>
</dbReference>
<comment type="similarity">
    <text evidence="1">Belongs to the peptidase M28 family. M28B subfamily.</text>
</comment>
<dbReference type="Gene3D" id="1.20.930.40">
    <property type="entry name" value="Transferrin receptor-like, dimerisation domain"/>
    <property type="match status" value="1"/>
</dbReference>
<feature type="domain" description="Peptidase M28" evidence="4">
    <location>
        <begin position="311"/>
        <end position="506"/>
    </location>
</feature>
<dbReference type="SUPFAM" id="SSF53187">
    <property type="entry name" value="Zn-dependent exopeptidases"/>
    <property type="match status" value="1"/>
</dbReference>
<sequence>MRISIETQEDVENVMLKTPEVAWIQHWSKLYSAEPHLAGDLAHAERIQDLWTRYGIPTKLVRYDVLQNIPLSTSLSLHSKDGKVKYQAKLTEPALASDPTSSPTNGYPAFHGFSANGNVRGELVYANFGRLADFQLLEEKGISVKGKIAICKYGNVFRGLKVRAAEQFGAAGVIIYSDPQGDGEFTAKNGYAYYPDGPARHPESIQRGSVEYFGSWAGDPTTPGYPSLPGDGTKREDPYKAIPTIPSLPISFSDAIPLLKALEGNGLKPSEIDAVGDWQGGLDEVHYFTGPSHETVHLVNEGEYIYNPIYNVIGTIEGSGDELVVLGNHHDSWSCGAVDPVSASASMNEMVRGFGKLLDLGWKPERTIILASWDGEEYGLLGSTEWGEENKQLLSKHCVAYLNVDESTNGGAILGALGSPLLSQVLRDVAHKVPSPHSKSRTIYDDWLNYYKETTKDGSLPGLGVIGTGSDYTVFQDHLGIPSIDMGFTSKNNNAVYPYHSNYDSHHWVEKFGDVGFCKHLAITQLWGVLAVRLASVEVLPFQASEYASELKKHLAQLKKDAGHKISLKSMEESIRQFTTATQRLDTQAQGFRDRIEVEYHIGSSGYRQIAAINRKYISVERAFLIKDGGLPGRPWFKHMIFAPGLWKGYDGVVFPGILEALELNELKKADEWVKRISDAISSLSVAL</sequence>
<dbReference type="SUPFAM" id="SSF47672">
    <property type="entry name" value="Transferrin receptor-like dimerisation domain"/>
    <property type="match status" value="1"/>
</dbReference>
<dbReference type="Gene3D" id="3.40.630.10">
    <property type="entry name" value="Zn peptidases"/>
    <property type="match status" value="1"/>
</dbReference>
<dbReference type="CDD" id="cd08022">
    <property type="entry name" value="M28_PSMA_like"/>
    <property type="match status" value="1"/>
</dbReference>
<name>A0ABR4PAK3_9HELO</name>
<keyword evidence="5" id="KW-0378">Hydrolase</keyword>
<keyword evidence="5" id="KW-0121">Carboxypeptidase</keyword>
<evidence type="ECO:0000256" key="1">
    <source>
        <dbReference type="ARBA" id="ARBA00005634"/>
    </source>
</evidence>
<dbReference type="SUPFAM" id="SSF52025">
    <property type="entry name" value="PA domain"/>
    <property type="match status" value="1"/>
</dbReference>
<evidence type="ECO:0000259" key="2">
    <source>
        <dbReference type="Pfam" id="PF02225"/>
    </source>
</evidence>
<dbReference type="InterPro" id="IPR039373">
    <property type="entry name" value="Peptidase_M28B"/>
</dbReference>
<evidence type="ECO:0000313" key="5">
    <source>
        <dbReference type="EMBL" id="KAL3420355.1"/>
    </source>
</evidence>
<keyword evidence="6" id="KW-1185">Reference proteome</keyword>
<comment type="caution">
    <text evidence="5">The sequence shown here is derived from an EMBL/GenBank/DDBJ whole genome shotgun (WGS) entry which is preliminary data.</text>
</comment>
<evidence type="ECO:0000259" key="4">
    <source>
        <dbReference type="Pfam" id="PF04389"/>
    </source>
</evidence>
<dbReference type="InterPro" id="IPR007484">
    <property type="entry name" value="Peptidase_M28"/>
</dbReference>
<dbReference type="Gene3D" id="3.50.30.30">
    <property type="match status" value="1"/>
</dbReference>
<dbReference type="InterPro" id="IPR046450">
    <property type="entry name" value="PA_dom_sf"/>
</dbReference>
<dbReference type="PANTHER" id="PTHR10404:SF46">
    <property type="entry name" value="VACUOLAR PROTEIN SORTING-ASSOCIATED PROTEIN 70"/>
    <property type="match status" value="1"/>
</dbReference>
<keyword evidence="5" id="KW-0645">Protease</keyword>
<reference evidence="5 6" key="1">
    <citation type="submission" date="2024-06" db="EMBL/GenBank/DDBJ databases">
        <title>Complete genome of Phlyctema vagabunda strain 19-DSS-EL-015.</title>
        <authorList>
            <person name="Fiorenzani C."/>
        </authorList>
    </citation>
    <scope>NUCLEOTIDE SEQUENCE [LARGE SCALE GENOMIC DNA]</scope>
    <source>
        <strain evidence="5 6">19-DSS-EL-015</strain>
    </source>
</reference>
<dbReference type="GO" id="GO:0004180">
    <property type="term" value="F:carboxypeptidase activity"/>
    <property type="evidence" value="ECO:0007669"/>
    <property type="project" value="UniProtKB-KW"/>
</dbReference>
<dbReference type="InterPro" id="IPR036757">
    <property type="entry name" value="TFR-like_dimer_dom_sf"/>
</dbReference>
<dbReference type="PANTHER" id="PTHR10404">
    <property type="entry name" value="N-ACETYLATED-ALPHA-LINKED ACIDIC DIPEPTIDASE"/>
    <property type="match status" value="1"/>
</dbReference>
<evidence type="ECO:0000259" key="3">
    <source>
        <dbReference type="Pfam" id="PF04253"/>
    </source>
</evidence>
<evidence type="ECO:0000313" key="6">
    <source>
        <dbReference type="Proteomes" id="UP001629113"/>
    </source>
</evidence>
<dbReference type="InterPro" id="IPR003137">
    <property type="entry name" value="PA_domain"/>
</dbReference>
<dbReference type="Pfam" id="PF04253">
    <property type="entry name" value="TFR_dimer"/>
    <property type="match status" value="1"/>
</dbReference>